<accession>A0A9P0ADD3</accession>
<dbReference type="AlphaFoldDB" id="A0A9P0ADD3"/>
<feature type="compositionally biased region" description="Polar residues" evidence="1">
    <location>
        <begin position="193"/>
        <end position="204"/>
    </location>
</feature>
<feature type="compositionally biased region" description="Polar residues" evidence="1">
    <location>
        <begin position="170"/>
        <end position="180"/>
    </location>
</feature>
<feature type="domain" description="Endonuclease/exonuclease/phosphatase" evidence="2">
    <location>
        <begin position="725"/>
        <end position="830"/>
    </location>
</feature>
<feature type="compositionally biased region" description="Pro residues" evidence="1">
    <location>
        <begin position="57"/>
        <end position="74"/>
    </location>
</feature>
<feature type="compositionally biased region" description="Polar residues" evidence="1">
    <location>
        <begin position="596"/>
        <end position="620"/>
    </location>
</feature>
<dbReference type="Gene3D" id="3.60.10.10">
    <property type="entry name" value="Endonuclease/exonuclease/phosphatase"/>
    <property type="match status" value="1"/>
</dbReference>
<dbReference type="Pfam" id="PF14529">
    <property type="entry name" value="Exo_endo_phos_2"/>
    <property type="match status" value="1"/>
</dbReference>
<feature type="region of interest" description="Disordered" evidence="1">
    <location>
        <begin position="516"/>
        <end position="620"/>
    </location>
</feature>
<name>A0A9P0ADD3_BEMTA</name>
<organism evidence="3 4">
    <name type="scientific">Bemisia tabaci</name>
    <name type="common">Sweetpotato whitefly</name>
    <name type="synonym">Aleurodes tabaci</name>
    <dbReference type="NCBI Taxonomy" id="7038"/>
    <lineage>
        <taxon>Eukaryota</taxon>
        <taxon>Metazoa</taxon>
        <taxon>Ecdysozoa</taxon>
        <taxon>Arthropoda</taxon>
        <taxon>Hexapoda</taxon>
        <taxon>Insecta</taxon>
        <taxon>Pterygota</taxon>
        <taxon>Neoptera</taxon>
        <taxon>Paraneoptera</taxon>
        <taxon>Hemiptera</taxon>
        <taxon>Sternorrhyncha</taxon>
        <taxon>Aleyrodoidea</taxon>
        <taxon>Aleyrodidae</taxon>
        <taxon>Aleyrodinae</taxon>
        <taxon>Bemisia</taxon>
    </lineage>
</organism>
<feature type="compositionally biased region" description="Basic and acidic residues" evidence="1">
    <location>
        <begin position="134"/>
        <end position="143"/>
    </location>
</feature>
<dbReference type="PANTHER" id="PTHR48125:SF12">
    <property type="entry name" value="AT HOOK TRANSCRIPTION FACTOR FAMILY-RELATED"/>
    <property type="match status" value="1"/>
</dbReference>
<dbReference type="InterPro" id="IPR036691">
    <property type="entry name" value="Endo/exonu/phosph_ase_sf"/>
</dbReference>
<dbReference type="InterPro" id="IPR005135">
    <property type="entry name" value="Endo/exonuclease/phosphatase"/>
</dbReference>
<dbReference type="SUPFAM" id="SSF56219">
    <property type="entry name" value="DNase I-like"/>
    <property type="match status" value="1"/>
</dbReference>
<dbReference type="Proteomes" id="UP001152759">
    <property type="component" value="Chromosome 4"/>
</dbReference>
<reference evidence="3" key="1">
    <citation type="submission" date="2021-12" db="EMBL/GenBank/DDBJ databases">
        <authorList>
            <person name="King R."/>
        </authorList>
    </citation>
    <scope>NUCLEOTIDE SEQUENCE</scope>
</reference>
<sequence>MKSPPPPTDTPDVVVLEGDVGANEDLNNQNNPWGGPEIIVPAQPSTSTAGVTAQGPQVPPQPPPLPPPPYPLQPPKQQRPKNTENDAVTIVNNAGGTEFLMMQFSKMIREEVTRAIDMRLGQPDKQAPPRQKGNRIEQTRPESQRQPASTPPTSPRGEPPRPGGGGGYSETWQEVVTRNYQGVRGPRAETHPSSKTTNTTNNRFTPLGGGNNAKRREREPFPSLPPPQSPSPSTPGKGKKKKKGAQNPSLNPQRPPEVQQETSNAKIREKNTFPGADIIVQPRHSNATVTCNDVWTELTKTVNPREVGVQPLRWARTRDAQVRVTCATQSGAEALAAAVIAKSSNLTASVQGKQNPRIAFHGVPVGLPNDDLTAIIREQTGADNGYTYKYTFGSRSATTNVRVYECSPDILQTIALLPPRWSVGWAFVTVREHLRLMQCHRCQLYGHLQAVCTNREPTCKWCAGNHDSGQCHAKSNKNLWACAGCKKHRMPGPRHATGDTNLCAYYKLRRNDLERSINYGHKPTVPQPRTGAAPAAAEQRPPQPANQLNWGSAPPAASTTPSSSSKAHKSPLASDRPPQPQTSNNNGSGFPADGGDQNQQPSPMKTDSSQSNMAVPTASGTGLRLKIGQINLDHRKDPNCETQVDCEKLGIQLALVQEPLIKKLPNGHKLVGFRNNVKKIFTIEADQARAAIVILDPTVGVLALNSLSTKDIAVAEIGFGECRMIVASVYISPNEDYEPVLQQLEQIAHRTSGRPLLIAGDFNAKSPVWGGDPQRLHRGIAVETLVGALDLTVCNDPSSPPTFENAQGRSWIDLTLSRGDVTIENWRTCGTEAGRFITSHKLLQYEAEINRAPPRQGFPNPGTSLPQLSKANWGNFQGLLKPFENRRCPEGADEATIDREVDDFTTIIKRSTKQVKPLVETARNSCSPRARRL</sequence>
<dbReference type="GO" id="GO:0003824">
    <property type="term" value="F:catalytic activity"/>
    <property type="evidence" value="ECO:0007669"/>
    <property type="project" value="InterPro"/>
</dbReference>
<evidence type="ECO:0000259" key="2">
    <source>
        <dbReference type="Pfam" id="PF14529"/>
    </source>
</evidence>
<keyword evidence="4" id="KW-1185">Reference proteome</keyword>
<feature type="compositionally biased region" description="Low complexity" evidence="1">
    <location>
        <begin position="527"/>
        <end position="540"/>
    </location>
</feature>
<dbReference type="PANTHER" id="PTHR48125">
    <property type="entry name" value="LP07818P1"/>
    <property type="match status" value="1"/>
</dbReference>
<evidence type="ECO:0000313" key="4">
    <source>
        <dbReference type="Proteomes" id="UP001152759"/>
    </source>
</evidence>
<evidence type="ECO:0000313" key="3">
    <source>
        <dbReference type="EMBL" id="CAH0389166.1"/>
    </source>
</evidence>
<feature type="region of interest" description="Disordered" evidence="1">
    <location>
        <begin position="115"/>
        <end position="264"/>
    </location>
</feature>
<proteinExistence type="predicted"/>
<feature type="compositionally biased region" description="Low complexity" evidence="1">
    <location>
        <begin position="552"/>
        <end position="574"/>
    </location>
</feature>
<feature type="region of interest" description="Disordered" evidence="1">
    <location>
        <begin position="1"/>
        <end position="88"/>
    </location>
</feature>
<feature type="compositionally biased region" description="Pro residues" evidence="1">
    <location>
        <begin position="222"/>
        <end position="233"/>
    </location>
</feature>
<protein>
    <recommendedName>
        <fullName evidence="2">Endonuclease/exonuclease/phosphatase domain-containing protein</fullName>
    </recommendedName>
</protein>
<evidence type="ECO:0000256" key="1">
    <source>
        <dbReference type="SAM" id="MobiDB-lite"/>
    </source>
</evidence>
<gene>
    <name evidence="3" type="ORF">BEMITA_LOCUS8025</name>
</gene>
<dbReference type="EMBL" id="OU963865">
    <property type="protein sequence ID" value="CAH0389166.1"/>
    <property type="molecule type" value="Genomic_DNA"/>
</dbReference>